<dbReference type="Pfam" id="PF00916">
    <property type="entry name" value="Sulfate_transp"/>
    <property type="match status" value="1"/>
</dbReference>
<keyword evidence="4 5" id="KW-0472">Membrane</keyword>
<feature type="transmembrane region" description="Helical" evidence="5">
    <location>
        <begin position="375"/>
        <end position="403"/>
    </location>
</feature>
<feature type="transmembrane region" description="Helical" evidence="5">
    <location>
        <begin position="66"/>
        <end position="87"/>
    </location>
</feature>
<sequence>MDTSHTPPAIPGPSLRFDLVAGLTAAAVVLPKAMAYATVAGLPIAVGLYTAFVPMLIYALLGSSRVLSVSSTTTLAILVGSELARIAPDADPTTLLTASVTLSALVGVLLLAASVLRLGFVANFISTPVLTGFKAGIGLVILLDQLPKLLGLHIHKEGFFHDLLSIINMLPQTSLITLAVAALTLAALLAMEYRWPHSAAPLVAIGGGIAATSFLGLQAQGVSIVGAIPQGLPSLTLPDLSLVQELLPAALGIALMSFTETIAAGRAFAISGEPAINANRELVATGVANLGGAFFGAMAAGGGTSQTAVTRAAGARSQKASIVQAAAALATMLFLAPVLGLLPNACLAAVVVVYSAGLIQPREFMAIRRIRSMEFYWALAACLGVLFFGTLDGIIVAIIVSMLTLMSQVTNPPVYVIGKKRDADVLRPISPEHPDDETWPGLLIVRPEGRVFFANVEVISDKIRALVAEQQPRVLAIDMSRVQDIEYSALVMLMEAEQRQREAGRTLWLAALNPAVAEMVRRAGLADRLGPRLMFNAREVIRRYREQYPPQV</sequence>
<evidence type="ECO:0000256" key="4">
    <source>
        <dbReference type="ARBA" id="ARBA00023136"/>
    </source>
</evidence>
<dbReference type="Gene3D" id="3.30.750.24">
    <property type="entry name" value="STAS domain"/>
    <property type="match status" value="1"/>
</dbReference>
<keyword evidence="2 5" id="KW-0812">Transmembrane</keyword>
<gene>
    <name evidence="7" type="ORF">VVD49_18430</name>
</gene>
<feature type="transmembrane region" description="Helical" evidence="5">
    <location>
        <begin position="282"/>
        <end position="302"/>
    </location>
</feature>
<feature type="domain" description="STAS" evidence="6">
    <location>
        <begin position="432"/>
        <end position="530"/>
    </location>
</feature>
<feature type="transmembrane region" description="Helical" evidence="5">
    <location>
        <begin position="163"/>
        <end position="190"/>
    </location>
</feature>
<dbReference type="Proteomes" id="UP001331561">
    <property type="component" value="Unassembled WGS sequence"/>
</dbReference>
<keyword evidence="3 5" id="KW-1133">Transmembrane helix</keyword>
<evidence type="ECO:0000313" key="7">
    <source>
        <dbReference type="EMBL" id="MEC5387716.1"/>
    </source>
</evidence>
<proteinExistence type="predicted"/>
<accession>A0ABU6K8F5</accession>
<feature type="transmembrane region" description="Helical" evidence="5">
    <location>
        <begin position="93"/>
        <end position="113"/>
    </location>
</feature>
<dbReference type="CDD" id="cd07042">
    <property type="entry name" value="STAS_SulP_like_sulfate_transporter"/>
    <property type="match status" value="1"/>
</dbReference>
<feature type="transmembrane region" description="Helical" evidence="5">
    <location>
        <begin position="33"/>
        <end position="59"/>
    </location>
</feature>
<evidence type="ECO:0000259" key="6">
    <source>
        <dbReference type="PROSITE" id="PS50801"/>
    </source>
</evidence>
<dbReference type="PROSITE" id="PS50801">
    <property type="entry name" value="STAS"/>
    <property type="match status" value="1"/>
</dbReference>
<comment type="subcellular location">
    <subcellularLocation>
        <location evidence="1">Membrane</location>
        <topology evidence="1">Multi-pass membrane protein</topology>
    </subcellularLocation>
</comment>
<comment type="caution">
    <text evidence="7">The sequence shown here is derived from an EMBL/GenBank/DDBJ whole genome shotgun (WGS) entry which is preliminary data.</text>
</comment>
<dbReference type="InterPro" id="IPR036513">
    <property type="entry name" value="STAS_dom_sf"/>
</dbReference>
<dbReference type="SUPFAM" id="SSF52091">
    <property type="entry name" value="SpoIIaa-like"/>
    <property type="match status" value="1"/>
</dbReference>
<evidence type="ECO:0000256" key="5">
    <source>
        <dbReference type="SAM" id="Phobius"/>
    </source>
</evidence>
<dbReference type="InterPro" id="IPR011547">
    <property type="entry name" value="SLC26A/SulP_dom"/>
</dbReference>
<dbReference type="InterPro" id="IPR002645">
    <property type="entry name" value="STAS_dom"/>
</dbReference>
<feature type="transmembrane region" description="Helical" evidence="5">
    <location>
        <begin position="322"/>
        <end position="354"/>
    </location>
</feature>
<organism evidence="7 8">
    <name type="scientific">Uliginosibacterium silvisoli</name>
    <dbReference type="NCBI Taxonomy" id="3114758"/>
    <lineage>
        <taxon>Bacteria</taxon>
        <taxon>Pseudomonadati</taxon>
        <taxon>Pseudomonadota</taxon>
        <taxon>Betaproteobacteria</taxon>
        <taxon>Rhodocyclales</taxon>
        <taxon>Zoogloeaceae</taxon>
        <taxon>Uliginosibacterium</taxon>
    </lineage>
</organism>
<dbReference type="RefSeq" id="WP_327600690.1">
    <property type="nucleotide sequence ID" value="NZ_JAYXHS010000004.1"/>
</dbReference>
<dbReference type="EMBL" id="JAYXHS010000004">
    <property type="protein sequence ID" value="MEC5387716.1"/>
    <property type="molecule type" value="Genomic_DNA"/>
</dbReference>
<evidence type="ECO:0000256" key="1">
    <source>
        <dbReference type="ARBA" id="ARBA00004141"/>
    </source>
</evidence>
<feature type="transmembrane region" description="Helical" evidence="5">
    <location>
        <begin position="120"/>
        <end position="143"/>
    </location>
</feature>
<name>A0ABU6K8F5_9RHOO</name>
<keyword evidence="8" id="KW-1185">Reference proteome</keyword>
<feature type="transmembrane region" description="Helical" evidence="5">
    <location>
        <begin position="248"/>
        <end position="270"/>
    </location>
</feature>
<feature type="transmembrane region" description="Helical" evidence="5">
    <location>
        <begin position="202"/>
        <end position="228"/>
    </location>
</feature>
<evidence type="ECO:0000256" key="3">
    <source>
        <dbReference type="ARBA" id="ARBA00022989"/>
    </source>
</evidence>
<dbReference type="InterPro" id="IPR001902">
    <property type="entry name" value="SLC26A/SulP_fam"/>
</dbReference>
<evidence type="ECO:0000256" key="2">
    <source>
        <dbReference type="ARBA" id="ARBA00022692"/>
    </source>
</evidence>
<dbReference type="Pfam" id="PF01740">
    <property type="entry name" value="STAS"/>
    <property type="match status" value="1"/>
</dbReference>
<evidence type="ECO:0000313" key="8">
    <source>
        <dbReference type="Proteomes" id="UP001331561"/>
    </source>
</evidence>
<protein>
    <submittedName>
        <fullName evidence="7">SulP family inorganic anion transporter</fullName>
    </submittedName>
</protein>
<dbReference type="PANTHER" id="PTHR11814">
    <property type="entry name" value="SULFATE TRANSPORTER"/>
    <property type="match status" value="1"/>
</dbReference>
<reference evidence="7 8" key="1">
    <citation type="submission" date="2024-01" db="EMBL/GenBank/DDBJ databases">
        <title>Uliginosibacterium soil sp. nov.</title>
        <authorList>
            <person name="Lv Y."/>
        </authorList>
    </citation>
    <scope>NUCLEOTIDE SEQUENCE [LARGE SCALE GENOMIC DNA]</scope>
    <source>
        <strain evidence="7 8">H3</strain>
    </source>
</reference>